<dbReference type="SUPFAM" id="SSF54171">
    <property type="entry name" value="DNA-binding domain"/>
    <property type="match status" value="1"/>
</dbReference>
<gene>
    <name evidence="9" type="ORF">Fmac_028096</name>
</gene>
<comment type="subcellular location">
    <subcellularLocation>
        <location evidence="1">Nucleus</location>
    </subcellularLocation>
</comment>
<evidence type="ECO:0000259" key="8">
    <source>
        <dbReference type="PROSITE" id="PS51032"/>
    </source>
</evidence>
<dbReference type="PROSITE" id="PS51032">
    <property type="entry name" value="AP2_ERF"/>
    <property type="match status" value="1"/>
</dbReference>
<dbReference type="PANTHER" id="PTHR31677:SF228">
    <property type="entry name" value="ETHYLENE-RESPONSIVE TRANSCRIPTION FACTOR 10-RELATED"/>
    <property type="match status" value="1"/>
</dbReference>
<keyword evidence="4" id="KW-0238">DNA-binding</keyword>
<evidence type="ECO:0000256" key="4">
    <source>
        <dbReference type="ARBA" id="ARBA00023125"/>
    </source>
</evidence>
<dbReference type="Gene3D" id="3.30.730.10">
    <property type="entry name" value="AP2/ERF domain"/>
    <property type="match status" value="1"/>
</dbReference>
<accession>A0ABD1LJP8</accession>
<evidence type="ECO:0000256" key="1">
    <source>
        <dbReference type="ARBA" id="ARBA00004123"/>
    </source>
</evidence>
<protein>
    <recommendedName>
        <fullName evidence="8">AP2/ERF domain-containing protein</fullName>
    </recommendedName>
</protein>
<organism evidence="9 10">
    <name type="scientific">Flemingia macrophylla</name>
    <dbReference type="NCBI Taxonomy" id="520843"/>
    <lineage>
        <taxon>Eukaryota</taxon>
        <taxon>Viridiplantae</taxon>
        <taxon>Streptophyta</taxon>
        <taxon>Embryophyta</taxon>
        <taxon>Tracheophyta</taxon>
        <taxon>Spermatophyta</taxon>
        <taxon>Magnoliopsida</taxon>
        <taxon>eudicotyledons</taxon>
        <taxon>Gunneridae</taxon>
        <taxon>Pentapetalae</taxon>
        <taxon>rosids</taxon>
        <taxon>fabids</taxon>
        <taxon>Fabales</taxon>
        <taxon>Fabaceae</taxon>
        <taxon>Papilionoideae</taxon>
        <taxon>50 kb inversion clade</taxon>
        <taxon>NPAAA clade</taxon>
        <taxon>indigoferoid/millettioid clade</taxon>
        <taxon>Phaseoleae</taxon>
        <taxon>Flemingia</taxon>
    </lineage>
</organism>
<comment type="caution">
    <text evidence="9">The sequence shown here is derived from an EMBL/GenBank/DDBJ whole genome shotgun (WGS) entry which is preliminary data.</text>
</comment>
<sequence length="111" mass="12311">MLLAIIDYAPSSFTFCFYLSISSRFLPQTGAALPQPQQQRWANATPPHANAMQIRYTGVRKRPWGAYAGEIRNPGNNRGAWLATIDNPDEAAGAYDAASPKTPPHLRRRRA</sequence>
<evidence type="ECO:0000256" key="7">
    <source>
        <dbReference type="SAM" id="MobiDB-lite"/>
    </source>
</evidence>
<dbReference type="GO" id="GO:0003677">
    <property type="term" value="F:DNA binding"/>
    <property type="evidence" value="ECO:0007669"/>
    <property type="project" value="UniProtKB-KW"/>
</dbReference>
<dbReference type="GO" id="GO:0005634">
    <property type="term" value="C:nucleus"/>
    <property type="evidence" value="ECO:0007669"/>
    <property type="project" value="UniProtKB-SubCell"/>
</dbReference>
<dbReference type="InterPro" id="IPR001471">
    <property type="entry name" value="AP2/ERF_dom"/>
</dbReference>
<evidence type="ECO:0000313" key="9">
    <source>
        <dbReference type="EMBL" id="KAL2323717.1"/>
    </source>
</evidence>
<dbReference type="AlphaFoldDB" id="A0ABD1LJP8"/>
<keyword evidence="5" id="KW-0804">Transcription</keyword>
<keyword evidence="10" id="KW-1185">Reference proteome</keyword>
<keyword evidence="2" id="KW-0936">Ethylene signaling pathway</keyword>
<proteinExistence type="predicted"/>
<dbReference type="InterPro" id="IPR036955">
    <property type="entry name" value="AP2/ERF_dom_sf"/>
</dbReference>
<keyword evidence="6" id="KW-0539">Nucleus</keyword>
<dbReference type="GO" id="GO:0009873">
    <property type="term" value="P:ethylene-activated signaling pathway"/>
    <property type="evidence" value="ECO:0007669"/>
    <property type="project" value="UniProtKB-KW"/>
</dbReference>
<feature type="domain" description="AP2/ERF" evidence="8">
    <location>
        <begin position="55"/>
        <end position="98"/>
    </location>
</feature>
<keyword evidence="3" id="KW-0805">Transcription regulation</keyword>
<dbReference type="CDD" id="cd00018">
    <property type="entry name" value="AP2"/>
    <property type="match status" value="1"/>
</dbReference>
<dbReference type="Proteomes" id="UP001603857">
    <property type="component" value="Unassembled WGS sequence"/>
</dbReference>
<dbReference type="InterPro" id="IPR016177">
    <property type="entry name" value="DNA-bd_dom_sf"/>
</dbReference>
<name>A0ABD1LJP8_9FABA</name>
<dbReference type="EMBL" id="JBGMDY010000009">
    <property type="protein sequence ID" value="KAL2323717.1"/>
    <property type="molecule type" value="Genomic_DNA"/>
</dbReference>
<evidence type="ECO:0000256" key="6">
    <source>
        <dbReference type="ARBA" id="ARBA00023242"/>
    </source>
</evidence>
<dbReference type="SMART" id="SM00380">
    <property type="entry name" value="AP2"/>
    <property type="match status" value="1"/>
</dbReference>
<evidence type="ECO:0000313" key="10">
    <source>
        <dbReference type="Proteomes" id="UP001603857"/>
    </source>
</evidence>
<reference evidence="9 10" key="1">
    <citation type="submission" date="2024-08" db="EMBL/GenBank/DDBJ databases">
        <title>Insights into the chromosomal genome structure of Flemingia macrophylla.</title>
        <authorList>
            <person name="Ding Y."/>
            <person name="Zhao Y."/>
            <person name="Bi W."/>
            <person name="Wu M."/>
            <person name="Zhao G."/>
            <person name="Gong Y."/>
            <person name="Li W."/>
            <person name="Zhang P."/>
        </authorList>
    </citation>
    <scope>NUCLEOTIDE SEQUENCE [LARGE SCALE GENOMIC DNA]</scope>
    <source>
        <strain evidence="9">DYQJB</strain>
        <tissue evidence="9">Leaf</tissue>
    </source>
</reference>
<evidence type="ECO:0000256" key="2">
    <source>
        <dbReference type="ARBA" id="ARBA00022745"/>
    </source>
</evidence>
<evidence type="ECO:0000256" key="3">
    <source>
        <dbReference type="ARBA" id="ARBA00023015"/>
    </source>
</evidence>
<feature type="region of interest" description="Disordered" evidence="7">
    <location>
        <begin position="92"/>
        <end position="111"/>
    </location>
</feature>
<evidence type="ECO:0000256" key="5">
    <source>
        <dbReference type="ARBA" id="ARBA00023163"/>
    </source>
</evidence>
<dbReference type="PANTHER" id="PTHR31677">
    <property type="entry name" value="AP2 DOMAIN CLASS TRANSCRIPTION FACTOR"/>
    <property type="match status" value="1"/>
</dbReference>